<protein>
    <submittedName>
        <fullName evidence="1">Uncharacterized protein</fullName>
    </submittedName>
</protein>
<dbReference type="AlphaFoldDB" id="A0A4Y1ZZA0"/>
<evidence type="ECO:0000313" key="2">
    <source>
        <dbReference type="Proteomes" id="UP000499080"/>
    </source>
</evidence>
<accession>A0A4Y1ZZA0</accession>
<sequence>MKIRSLRHLEDYLENEEENYLSSPRFTIERVEKSGLWQRAIRTLQYLPFLLKISCSLPNVPLLETLIKLFSRETHLNKSRRRNRKRRLRKSLLVLSTEWHKCLQNYEDMSFQTPSP</sequence>
<gene>
    <name evidence="1" type="ORF">AVEN_115369_1</name>
</gene>
<proteinExistence type="predicted"/>
<reference evidence="1 2" key="1">
    <citation type="journal article" date="2019" name="Sci. Rep.">
        <title>Orb-weaving spider Araneus ventricosus genome elucidates the spidroin gene catalogue.</title>
        <authorList>
            <person name="Kono N."/>
            <person name="Nakamura H."/>
            <person name="Ohtoshi R."/>
            <person name="Moran D.A.P."/>
            <person name="Shinohara A."/>
            <person name="Yoshida Y."/>
            <person name="Fujiwara M."/>
            <person name="Mori M."/>
            <person name="Tomita M."/>
            <person name="Arakawa K."/>
        </authorList>
    </citation>
    <scope>NUCLEOTIDE SEQUENCE [LARGE SCALE GENOMIC DNA]</scope>
</reference>
<organism evidence="1 2">
    <name type="scientific">Araneus ventricosus</name>
    <name type="common">Orbweaver spider</name>
    <name type="synonym">Epeira ventricosa</name>
    <dbReference type="NCBI Taxonomy" id="182803"/>
    <lineage>
        <taxon>Eukaryota</taxon>
        <taxon>Metazoa</taxon>
        <taxon>Ecdysozoa</taxon>
        <taxon>Arthropoda</taxon>
        <taxon>Chelicerata</taxon>
        <taxon>Arachnida</taxon>
        <taxon>Araneae</taxon>
        <taxon>Araneomorphae</taxon>
        <taxon>Entelegynae</taxon>
        <taxon>Araneoidea</taxon>
        <taxon>Araneidae</taxon>
        <taxon>Araneus</taxon>
    </lineage>
</organism>
<dbReference type="EMBL" id="BGPR01000001">
    <property type="protein sequence ID" value="GBL72449.1"/>
    <property type="molecule type" value="Genomic_DNA"/>
</dbReference>
<keyword evidence="2" id="KW-1185">Reference proteome</keyword>
<name>A0A4Y1ZZA0_ARAVE</name>
<dbReference type="Proteomes" id="UP000499080">
    <property type="component" value="Unassembled WGS sequence"/>
</dbReference>
<evidence type="ECO:0000313" key="1">
    <source>
        <dbReference type="EMBL" id="GBL72449.1"/>
    </source>
</evidence>
<comment type="caution">
    <text evidence="1">The sequence shown here is derived from an EMBL/GenBank/DDBJ whole genome shotgun (WGS) entry which is preliminary data.</text>
</comment>